<dbReference type="AlphaFoldDB" id="A0A0C3PQM4"/>
<sequence>MAPITLYTASTPNGQKAAIIFEELKAAYPPTVFPDYVVRPIKMSANEQKEDWFLKINPNGRIPAISDGNRGDFKVFESAAIILYLTQQYDKEFKLGFDPGG</sequence>
<dbReference type="SUPFAM" id="SSF52833">
    <property type="entry name" value="Thioredoxin-like"/>
    <property type="match status" value="1"/>
</dbReference>
<accession>A0A0C3PQM4</accession>
<dbReference type="OrthoDB" id="422574at2759"/>
<keyword evidence="4" id="KW-1185">Reference proteome</keyword>
<comment type="similarity">
    <text evidence="1">Belongs to the GST superfamily.</text>
</comment>
<proteinExistence type="inferred from homology"/>
<dbReference type="Proteomes" id="UP000054248">
    <property type="component" value="Unassembled WGS sequence"/>
</dbReference>
<dbReference type="Pfam" id="PF02798">
    <property type="entry name" value="GST_N"/>
    <property type="match status" value="1"/>
</dbReference>
<reference evidence="3 4" key="1">
    <citation type="submission" date="2014-04" db="EMBL/GenBank/DDBJ databases">
        <authorList>
            <consortium name="DOE Joint Genome Institute"/>
            <person name="Kuo A."/>
            <person name="Girlanda M."/>
            <person name="Perotto S."/>
            <person name="Kohler A."/>
            <person name="Nagy L.G."/>
            <person name="Floudas D."/>
            <person name="Copeland A."/>
            <person name="Barry K.W."/>
            <person name="Cichocki N."/>
            <person name="Veneault-Fourrey C."/>
            <person name="LaButti K."/>
            <person name="Lindquist E.A."/>
            <person name="Lipzen A."/>
            <person name="Lundell T."/>
            <person name="Morin E."/>
            <person name="Murat C."/>
            <person name="Sun H."/>
            <person name="Tunlid A."/>
            <person name="Henrissat B."/>
            <person name="Grigoriev I.V."/>
            <person name="Hibbett D.S."/>
            <person name="Martin F."/>
            <person name="Nordberg H.P."/>
            <person name="Cantor M.N."/>
            <person name="Hua S.X."/>
        </authorList>
    </citation>
    <scope>NUCLEOTIDE SEQUENCE [LARGE SCALE GENOMIC DNA]</scope>
    <source>
        <strain evidence="3 4">MUT 4182</strain>
    </source>
</reference>
<dbReference type="CDD" id="cd03048">
    <property type="entry name" value="GST_N_Ure2p_like"/>
    <property type="match status" value="1"/>
</dbReference>
<dbReference type="EMBL" id="KN823470">
    <property type="protein sequence ID" value="KIO16865.1"/>
    <property type="molecule type" value="Genomic_DNA"/>
</dbReference>
<evidence type="ECO:0000256" key="1">
    <source>
        <dbReference type="ARBA" id="ARBA00007409"/>
    </source>
</evidence>
<gene>
    <name evidence="3" type="ORF">M407DRAFT_33484</name>
</gene>
<dbReference type="STRING" id="1051891.A0A0C3PQM4"/>
<dbReference type="PANTHER" id="PTHR44051:SF8">
    <property type="entry name" value="GLUTATHIONE S-TRANSFERASE GSTA"/>
    <property type="match status" value="1"/>
</dbReference>
<reference evidence="4" key="2">
    <citation type="submission" date="2015-01" db="EMBL/GenBank/DDBJ databases">
        <title>Evolutionary Origins and Diversification of the Mycorrhizal Mutualists.</title>
        <authorList>
            <consortium name="DOE Joint Genome Institute"/>
            <consortium name="Mycorrhizal Genomics Consortium"/>
            <person name="Kohler A."/>
            <person name="Kuo A."/>
            <person name="Nagy L.G."/>
            <person name="Floudas D."/>
            <person name="Copeland A."/>
            <person name="Barry K.W."/>
            <person name="Cichocki N."/>
            <person name="Veneault-Fourrey C."/>
            <person name="LaButti K."/>
            <person name="Lindquist E.A."/>
            <person name="Lipzen A."/>
            <person name="Lundell T."/>
            <person name="Morin E."/>
            <person name="Murat C."/>
            <person name="Riley R."/>
            <person name="Ohm R."/>
            <person name="Sun H."/>
            <person name="Tunlid A."/>
            <person name="Henrissat B."/>
            <person name="Grigoriev I.V."/>
            <person name="Hibbett D.S."/>
            <person name="Martin F."/>
        </authorList>
    </citation>
    <scope>NUCLEOTIDE SEQUENCE [LARGE SCALE GENOMIC DNA]</scope>
    <source>
        <strain evidence="4">MUT 4182</strain>
    </source>
</reference>
<organism evidence="3 4">
    <name type="scientific">Tulasnella calospora MUT 4182</name>
    <dbReference type="NCBI Taxonomy" id="1051891"/>
    <lineage>
        <taxon>Eukaryota</taxon>
        <taxon>Fungi</taxon>
        <taxon>Dikarya</taxon>
        <taxon>Basidiomycota</taxon>
        <taxon>Agaricomycotina</taxon>
        <taxon>Agaricomycetes</taxon>
        <taxon>Cantharellales</taxon>
        <taxon>Tulasnellaceae</taxon>
        <taxon>Tulasnella</taxon>
    </lineage>
</organism>
<dbReference type="HOGENOM" id="CLU_011226_22_0_1"/>
<evidence type="ECO:0000313" key="4">
    <source>
        <dbReference type="Proteomes" id="UP000054248"/>
    </source>
</evidence>
<dbReference type="InterPro" id="IPR036249">
    <property type="entry name" value="Thioredoxin-like_sf"/>
</dbReference>
<dbReference type="InterPro" id="IPR004045">
    <property type="entry name" value="Glutathione_S-Trfase_N"/>
</dbReference>
<dbReference type="PROSITE" id="PS50404">
    <property type="entry name" value="GST_NTER"/>
    <property type="match status" value="1"/>
</dbReference>
<evidence type="ECO:0000259" key="2">
    <source>
        <dbReference type="PROSITE" id="PS50404"/>
    </source>
</evidence>
<name>A0A0C3PQM4_9AGAM</name>
<feature type="domain" description="GST N-terminal" evidence="2">
    <location>
        <begin position="1"/>
        <end position="93"/>
    </location>
</feature>
<evidence type="ECO:0000313" key="3">
    <source>
        <dbReference type="EMBL" id="KIO16865.1"/>
    </source>
</evidence>
<protein>
    <recommendedName>
        <fullName evidence="2">GST N-terminal domain-containing protein</fullName>
    </recommendedName>
</protein>
<dbReference type="PANTHER" id="PTHR44051">
    <property type="entry name" value="GLUTATHIONE S-TRANSFERASE-RELATED"/>
    <property type="match status" value="1"/>
</dbReference>
<dbReference type="Gene3D" id="3.40.30.10">
    <property type="entry name" value="Glutaredoxin"/>
    <property type="match status" value="1"/>
</dbReference>